<organism evidence="3 4">
    <name type="scientific">Flavimaribacter sediminis</name>
    <dbReference type="NCBI Taxonomy" id="2865987"/>
    <lineage>
        <taxon>Bacteria</taxon>
        <taxon>Pseudomonadati</taxon>
        <taxon>Pseudomonadota</taxon>
        <taxon>Alphaproteobacteria</taxon>
        <taxon>Hyphomicrobiales</taxon>
        <taxon>Rhizobiaceae</taxon>
        <taxon>Flavimaribacter</taxon>
    </lineage>
</organism>
<evidence type="ECO:0000256" key="1">
    <source>
        <dbReference type="SAM" id="MobiDB-lite"/>
    </source>
</evidence>
<dbReference type="PANTHER" id="PTHR33608">
    <property type="entry name" value="BLL2464 PROTEIN"/>
    <property type="match status" value="1"/>
</dbReference>
<dbReference type="AlphaFoldDB" id="A0AAE2ZK60"/>
<feature type="region of interest" description="Disordered" evidence="1">
    <location>
        <begin position="300"/>
        <end position="319"/>
    </location>
</feature>
<dbReference type="Pfam" id="PF01882">
    <property type="entry name" value="DUF58"/>
    <property type="match status" value="1"/>
</dbReference>
<dbReference type="Proteomes" id="UP001196509">
    <property type="component" value="Unassembled WGS sequence"/>
</dbReference>
<evidence type="ECO:0000313" key="3">
    <source>
        <dbReference type="EMBL" id="MBW8638013.1"/>
    </source>
</evidence>
<accession>A0AAE2ZK60</accession>
<feature type="compositionally biased region" description="Basic residues" evidence="1">
    <location>
        <begin position="303"/>
        <end position="319"/>
    </location>
</feature>
<reference evidence="3" key="1">
    <citation type="submission" date="2021-08" db="EMBL/GenBank/DDBJ databases">
        <title>Hoeflea bacterium WL0058 sp. nov., isolated from the sediment.</title>
        <authorList>
            <person name="Wang L."/>
            <person name="Zhang D."/>
        </authorList>
    </citation>
    <scope>NUCLEOTIDE SEQUENCE</scope>
    <source>
        <strain evidence="3">WL0058</strain>
    </source>
</reference>
<gene>
    <name evidence="3" type="ORF">K1W69_12520</name>
</gene>
<keyword evidence="4" id="KW-1185">Reference proteome</keyword>
<dbReference type="RefSeq" id="WP_220228679.1">
    <property type="nucleotide sequence ID" value="NZ_JAICBX010000002.1"/>
</dbReference>
<proteinExistence type="predicted"/>
<evidence type="ECO:0000313" key="4">
    <source>
        <dbReference type="Proteomes" id="UP001196509"/>
    </source>
</evidence>
<feature type="domain" description="DUF58" evidence="2">
    <location>
        <begin position="58"/>
        <end position="252"/>
    </location>
</feature>
<dbReference type="PANTHER" id="PTHR33608:SF12">
    <property type="entry name" value="DUF58 DOMAIN-CONTAINING PROTEIN"/>
    <property type="match status" value="1"/>
</dbReference>
<name>A0AAE2ZK60_9HYPH</name>
<dbReference type="EMBL" id="JAICBX010000002">
    <property type="protein sequence ID" value="MBW8638013.1"/>
    <property type="molecule type" value="Genomic_DNA"/>
</dbReference>
<comment type="caution">
    <text evidence="3">The sequence shown here is derived from an EMBL/GenBank/DDBJ whole genome shotgun (WGS) entry which is preliminary data.</text>
</comment>
<protein>
    <submittedName>
        <fullName evidence="3">DUF58 domain-containing protein</fullName>
    </submittedName>
</protein>
<evidence type="ECO:0000259" key="2">
    <source>
        <dbReference type="Pfam" id="PF01882"/>
    </source>
</evidence>
<dbReference type="InterPro" id="IPR002881">
    <property type="entry name" value="DUF58"/>
</dbReference>
<sequence length="319" mass="35331">MTQSDIKDRSGIDAPFPELVRCRPDRRVTGFAPGGKVRTHQFGTNHSVFRGRGMEFDESRAYQPGDDVRSIDWRVTARTGSMHTKLFHEERERPVLILLDLRSSMRFGTRKQFKSSLASAIAARLAWTGIDGGDRVGGFINAPGGVQVFPASRNRAAMLRFLKAVSENGRIGDAGEVPETPLYLTIDRMRKASRPGTLVFVISDFADFDDRCERSLKRISLHAHVTNILIHDPLDAALPINGGQKISDGQSVTALSAIGRSGQKKHADSFESRRTRLKVLCSNRGMAFLDLATGDEADEALHPHRRNARARSNSRRKAA</sequence>